<proteinExistence type="predicted"/>
<gene>
    <name evidence="1" type="ORF">BDY19DRAFT_957657</name>
</gene>
<accession>A0ACB8TYA6</accession>
<evidence type="ECO:0000313" key="2">
    <source>
        <dbReference type="Proteomes" id="UP001055072"/>
    </source>
</evidence>
<protein>
    <submittedName>
        <fullName evidence="1">Uncharacterized protein</fullName>
    </submittedName>
</protein>
<comment type="caution">
    <text evidence="1">The sequence shown here is derived from an EMBL/GenBank/DDBJ whole genome shotgun (WGS) entry which is preliminary data.</text>
</comment>
<evidence type="ECO:0000313" key="1">
    <source>
        <dbReference type="EMBL" id="KAI0086959.1"/>
    </source>
</evidence>
<reference evidence="1" key="1">
    <citation type="journal article" date="2021" name="Environ. Microbiol.">
        <title>Gene family expansions and transcriptome signatures uncover fungal adaptations to wood decay.</title>
        <authorList>
            <person name="Hage H."/>
            <person name="Miyauchi S."/>
            <person name="Viragh M."/>
            <person name="Drula E."/>
            <person name="Min B."/>
            <person name="Chaduli D."/>
            <person name="Navarro D."/>
            <person name="Favel A."/>
            <person name="Norest M."/>
            <person name="Lesage-Meessen L."/>
            <person name="Balint B."/>
            <person name="Merenyi Z."/>
            <person name="de Eugenio L."/>
            <person name="Morin E."/>
            <person name="Martinez A.T."/>
            <person name="Baldrian P."/>
            <person name="Stursova M."/>
            <person name="Martinez M.J."/>
            <person name="Novotny C."/>
            <person name="Magnuson J.K."/>
            <person name="Spatafora J.W."/>
            <person name="Maurice S."/>
            <person name="Pangilinan J."/>
            <person name="Andreopoulos W."/>
            <person name="LaButti K."/>
            <person name="Hundley H."/>
            <person name="Na H."/>
            <person name="Kuo A."/>
            <person name="Barry K."/>
            <person name="Lipzen A."/>
            <person name="Henrissat B."/>
            <person name="Riley R."/>
            <person name="Ahrendt S."/>
            <person name="Nagy L.G."/>
            <person name="Grigoriev I.V."/>
            <person name="Martin F."/>
            <person name="Rosso M.N."/>
        </authorList>
    </citation>
    <scope>NUCLEOTIDE SEQUENCE</scope>
    <source>
        <strain evidence="1">CBS 384.51</strain>
    </source>
</reference>
<name>A0ACB8TYA6_9APHY</name>
<organism evidence="1 2">
    <name type="scientific">Irpex rosettiformis</name>
    <dbReference type="NCBI Taxonomy" id="378272"/>
    <lineage>
        <taxon>Eukaryota</taxon>
        <taxon>Fungi</taxon>
        <taxon>Dikarya</taxon>
        <taxon>Basidiomycota</taxon>
        <taxon>Agaricomycotina</taxon>
        <taxon>Agaricomycetes</taxon>
        <taxon>Polyporales</taxon>
        <taxon>Irpicaceae</taxon>
        <taxon>Irpex</taxon>
    </lineage>
</organism>
<dbReference type="EMBL" id="MU274920">
    <property type="protein sequence ID" value="KAI0086959.1"/>
    <property type="molecule type" value="Genomic_DNA"/>
</dbReference>
<keyword evidence="2" id="KW-1185">Reference proteome</keyword>
<dbReference type="Proteomes" id="UP001055072">
    <property type="component" value="Unassembled WGS sequence"/>
</dbReference>
<sequence length="1305" mass="144747">MDESQQVIGVAHDTFKAPVSTLLESLEEDNEITPHDLTEAYSLIYSRIKSLAPSLSDAAPTTRLPDPFQFLRQHTQEVALCVKRDIERVLEDCITDEEEFNRDAGGIIWYPSIVTDDKFRYLKESVDVSHSALQVVSSFFAFYSLSSLFSEAHIEMMLDAVLAVMLTPAMPTPGESRTRSLSIYALAALHMPAVLAQNRKIKLIGVIQSAVVGDAVVAQNEDNIADALKMLHTLLLMHPLIFLEAAMDLYPRILTLSTSPYLSVRFRAASAIASFANAIVQSYKVEDSGSTFSTKYVKIRSTIRRATLRFVHAQEAQRRQEAGHKGGAWQNNIPCLRALLHAEIPLDADTKPGPHVGWAFSLLGSLTILAGPAALSDPDHLRLIVRSVPYSVASHPWLPLRSLHGFLWRCVIWAFTLTPYMSHPKEMKNIDNWRSALRQRSADYIRPVQVLEVGPCLVYALLGKDEKPFSSTLAESLPRSDDVVRTIDVLRGLVEHPSNSFFSQGVEVFLRLTSEVGSDTSRRDHPPWDPTAPLPMKLLDGSLVDTELKHMKEALQSSTPFDINSVRPLCSTEIEEHWEQLLEVWVPAARRVFKADNSNVSHHKNNILHIWQALLLTQVRLTPSYEHLTSSSDCSARILGTITNFLSWDVAHGVQLDSVKKLWAVVKRVFSQPWIRDAAETLLRGVLRNGAIYEKESAEDYHELCTDLIFSGRPSVLGTIISGGGEDLKETTRKLWYFIAPSWSSRMPIPTWQSTAAFLSVPWRLVTPIGPERNIWSAVFDFAVSRAGNAGQPVNAVLEELSGQLSEATADLLLCLLSYVRFDDEETIPFILLGLINDYLRRYPTQSQDIYPAINIIDALSQSISTCSAHSIIPTLMALQGGMCIWIAATPELVSDDEYNQHIMGFYHNSLDSLYRATDSVQVLRDLEEYLCSPFSNIRKDAVGPLAFRSYWDKISSRIDFHGQELPDKLKNNICALYEVYGGERPSYLPTDTQSQQSVIPDSQSATGEEGLQIWYRRATSAENILPLAAGYSHEMGNRSSKAATRSNDVPEPPRHVIFPEGPASHKRTKNLYAALMSQGSEMPPVLGKREVAADIDDPNTTVRHTRTMKRSKLAHDDGSGISERGGISQFAPPLASRPCTQRVPSGGNEPGSQMQDSLPSPPLSVEVPFVGAVSPISKGKDVEDKDGLEWVGTSGVEERDVASDLVRPTAPQLQVPSTHEGAQVTASSHADQQLHVLDPRGRRGHESAYMQMLRAAHEAMNHQLADPDIAVDEVLAAQDLLNAMGGMLTDKLRSRLEARSRRSG</sequence>